<reference evidence="3 4" key="1">
    <citation type="submission" date="2012-04" db="EMBL/GenBank/DDBJ databases">
        <title>The Genome Sequence of Loa loa.</title>
        <authorList>
            <consortium name="The Broad Institute Genome Sequencing Platform"/>
            <consortium name="Broad Institute Genome Sequencing Center for Infectious Disease"/>
            <person name="Nutman T.B."/>
            <person name="Fink D.L."/>
            <person name="Russ C."/>
            <person name="Young S."/>
            <person name="Zeng Q."/>
            <person name="Gargeya S."/>
            <person name="Alvarado L."/>
            <person name="Berlin A."/>
            <person name="Chapman S.B."/>
            <person name="Chen Z."/>
            <person name="Freedman E."/>
            <person name="Gellesch M."/>
            <person name="Goldberg J."/>
            <person name="Griggs A."/>
            <person name="Gujja S."/>
            <person name="Heilman E.R."/>
            <person name="Heiman D."/>
            <person name="Howarth C."/>
            <person name="Mehta T."/>
            <person name="Neiman D."/>
            <person name="Pearson M."/>
            <person name="Roberts A."/>
            <person name="Saif S."/>
            <person name="Shea T."/>
            <person name="Shenoy N."/>
            <person name="Sisk P."/>
            <person name="Stolte C."/>
            <person name="Sykes S."/>
            <person name="White J."/>
            <person name="Yandava C."/>
            <person name="Haas B."/>
            <person name="Henn M.R."/>
            <person name="Nusbaum C."/>
            <person name="Birren B."/>
        </authorList>
    </citation>
    <scope>NUCLEOTIDE SEQUENCE [LARGE SCALE GENOMIC DNA]</scope>
</reference>
<dbReference type="Proteomes" id="UP000095285">
    <property type="component" value="Unassembled WGS sequence"/>
</dbReference>
<dbReference type="CTD" id="9943076"/>
<keyword evidence="1" id="KW-0175">Coiled coil</keyword>
<proteinExistence type="predicted"/>
<protein>
    <submittedName>
        <fullName evidence="5">Secreted protein</fullName>
    </submittedName>
</protein>
<sequence>MHDESRKSQWAILLVVLSALSLCSANGYCERYASCQQRVEVEERRCVKLGEKLNRSNTQCLRLVDMARTAVDGLQLRKTELERDCATKNNDNQSWSLRRFQQSVCKRATQSIHKSGKFSTKIGRQHNNIKICRRSAQLLRKKCHMLARCCSLHSCSGLRTIRSQISSAIAFLHHLKRKCLKQKSHYHM</sequence>
<evidence type="ECO:0000256" key="1">
    <source>
        <dbReference type="SAM" id="Coils"/>
    </source>
</evidence>
<accession>A0A1I7VRV4</accession>
<dbReference type="EMBL" id="JH712107">
    <property type="protein sequence ID" value="EFO22819.2"/>
    <property type="molecule type" value="Genomic_DNA"/>
</dbReference>
<dbReference type="STRING" id="7209.A0A1I7VRV4"/>
<dbReference type="GeneID" id="9943076"/>
<dbReference type="WBParaSite" id="EN70_5592">
    <property type="protein sequence ID" value="EN70_5592"/>
    <property type="gene ID" value="EN70_5592"/>
</dbReference>
<keyword evidence="4" id="KW-1185">Reference proteome</keyword>
<feature type="signal peptide" evidence="2">
    <location>
        <begin position="1"/>
        <end position="25"/>
    </location>
</feature>
<dbReference type="RefSeq" id="XP_020302779.1">
    <property type="nucleotide sequence ID" value="XM_020446938.1"/>
</dbReference>
<keyword evidence="2" id="KW-0732">Signal</keyword>
<dbReference type="OMA" id="RDCVQKN"/>
<evidence type="ECO:0000313" key="3">
    <source>
        <dbReference type="EMBL" id="EFO22819.2"/>
    </source>
</evidence>
<dbReference type="FunCoup" id="A0A1I7VRV4">
    <property type="interactions" value="104"/>
</dbReference>
<organism evidence="4 5">
    <name type="scientific">Loa loa</name>
    <name type="common">Eye worm</name>
    <name type="synonym">Filaria loa</name>
    <dbReference type="NCBI Taxonomy" id="7209"/>
    <lineage>
        <taxon>Eukaryota</taxon>
        <taxon>Metazoa</taxon>
        <taxon>Ecdysozoa</taxon>
        <taxon>Nematoda</taxon>
        <taxon>Chromadorea</taxon>
        <taxon>Rhabditida</taxon>
        <taxon>Spirurina</taxon>
        <taxon>Spiruromorpha</taxon>
        <taxon>Filarioidea</taxon>
        <taxon>Onchocercidae</taxon>
        <taxon>Loa</taxon>
    </lineage>
</organism>
<feature type="chain" id="PRO_5010322430" evidence="2">
    <location>
        <begin position="26"/>
        <end position="188"/>
    </location>
</feature>
<evidence type="ECO:0000313" key="4">
    <source>
        <dbReference type="Proteomes" id="UP000095285"/>
    </source>
</evidence>
<dbReference type="AlphaFoldDB" id="A0A1I7VRV4"/>
<dbReference type="KEGG" id="loa:LOAG_05667"/>
<gene>
    <name evidence="3 5" type="ORF">LOAG_05667</name>
</gene>
<dbReference type="OrthoDB" id="5806405at2759"/>
<evidence type="ECO:0000256" key="2">
    <source>
        <dbReference type="SAM" id="SignalP"/>
    </source>
</evidence>
<accession>A0A1S0TZT0</accession>
<evidence type="ECO:0000313" key="5">
    <source>
        <dbReference type="WBParaSite" id="EN70_5592"/>
    </source>
</evidence>
<reference evidence="5" key="2">
    <citation type="submission" date="2016-11" db="UniProtKB">
        <authorList>
            <consortium name="WormBaseParasite"/>
        </authorList>
    </citation>
    <scope>IDENTIFICATION</scope>
</reference>
<name>A0A1I7VRV4_LOALO</name>
<feature type="coiled-coil region" evidence="1">
    <location>
        <begin position="64"/>
        <end position="91"/>
    </location>
</feature>